<protein>
    <submittedName>
        <fullName evidence="2">Putative membrane protein</fullName>
    </submittedName>
</protein>
<feature type="compositionally biased region" description="Basic and acidic residues" evidence="1">
    <location>
        <begin position="7"/>
        <end position="25"/>
    </location>
</feature>
<feature type="region of interest" description="Disordered" evidence="1">
    <location>
        <begin position="1"/>
        <end position="35"/>
    </location>
</feature>
<keyword evidence="3" id="KW-1185">Reference proteome</keyword>
<name>A0A840YPK7_9SPHN</name>
<feature type="compositionally biased region" description="Low complexity" evidence="1">
    <location>
        <begin position="133"/>
        <end position="150"/>
    </location>
</feature>
<gene>
    <name evidence="2" type="ORF">FHT02_001429</name>
</gene>
<dbReference type="Proteomes" id="UP000527143">
    <property type="component" value="Unassembled WGS sequence"/>
</dbReference>
<dbReference type="RefSeq" id="WP_184085916.1">
    <property type="nucleotide sequence ID" value="NZ_JACIJF010000003.1"/>
</dbReference>
<reference evidence="2 3" key="1">
    <citation type="submission" date="2020-08" db="EMBL/GenBank/DDBJ databases">
        <title>Genomic Encyclopedia of Type Strains, Phase IV (KMG-IV): sequencing the most valuable type-strain genomes for metagenomic binning, comparative biology and taxonomic classification.</title>
        <authorList>
            <person name="Goeker M."/>
        </authorList>
    </citation>
    <scope>NUCLEOTIDE SEQUENCE [LARGE SCALE GENOMIC DNA]</scope>
    <source>
        <strain evidence="2 3">DSM 26736</strain>
    </source>
</reference>
<evidence type="ECO:0000313" key="3">
    <source>
        <dbReference type="Proteomes" id="UP000527143"/>
    </source>
</evidence>
<evidence type="ECO:0000313" key="2">
    <source>
        <dbReference type="EMBL" id="MBB5710201.1"/>
    </source>
</evidence>
<organism evidence="2 3">
    <name type="scientific">Sphingomonas xinjiangensis</name>
    <dbReference type="NCBI Taxonomy" id="643568"/>
    <lineage>
        <taxon>Bacteria</taxon>
        <taxon>Pseudomonadati</taxon>
        <taxon>Pseudomonadota</taxon>
        <taxon>Alphaproteobacteria</taxon>
        <taxon>Sphingomonadales</taxon>
        <taxon>Sphingomonadaceae</taxon>
        <taxon>Sphingomonas</taxon>
    </lineage>
</organism>
<dbReference type="AlphaFoldDB" id="A0A840YPK7"/>
<feature type="region of interest" description="Disordered" evidence="1">
    <location>
        <begin position="127"/>
        <end position="183"/>
    </location>
</feature>
<proteinExistence type="predicted"/>
<accession>A0A840YPK7</accession>
<sequence>MASKKKKAEERTAKPAKGAKPEKTKGVLPKSINGAKLPKDVREKLTDLAKHPVVADLIAAGLVALAARLKNEPKVKEGASKAVSKALDAGAGTGQDMAHLAANIATAVVAPVVKRIRTAATEAATVPADNGEAAAPAAPNPVPANTSTPPVRRRKAEPSTAAKPRAARRPTSKPAAPQETDDA</sequence>
<dbReference type="EMBL" id="JACIJF010000003">
    <property type="protein sequence ID" value="MBB5710201.1"/>
    <property type="molecule type" value="Genomic_DNA"/>
</dbReference>
<comment type="caution">
    <text evidence="2">The sequence shown here is derived from an EMBL/GenBank/DDBJ whole genome shotgun (WGS) entry which is preliminary data.</text>
</comment>
<evidence type="ECO:0000256" key="1">
    <source>
        <dbReference type="SAM" id="MobiDB-lite"/>
    </source>
</evidence>